<dbReference type="RefSeq" id="WP_196989740.1">
    <property type="nucleotide sequence ID" value="NZ_JADWYR010000001.1"/>
</dbReference>
<feature type="signal peptide" evidence="1">
    <location>
        <begin position="1"/>
        <end position="19"/>
    </location>
</feature>
<dbReference type="EMBL" id="JADWYR010000001">
    <property type="protein sequence ID" value="MBG9375704.1"/>
    <property type="molecule type" value="Genomic_DNA"/>
</dbReference>
<dbReference type="Proteomes" id="UP000628448">
    <property type="component" value="Unassembled WGS sequence"/>
</dbReference>
<reference evidence="2" key="1">
    <citation type="submission" date="2020-11" db="EMBL/GenBank/DDBJ databases">
        <title>Bacterial whole genome sequence for Panacibacter sp. DH6.</title>
        <authorList>
            <person name="Le V."/>
            <person name="Ko S."/>
            <person name="Ahn C.-Y."/>
            <person name="Oh H.-M."/>
        </authorList>
    </citation>
    <scope>NUCLEOTIDE SEQUENCE</scope>
    <source>
        <strain evidence="2">DH6</strain>
    </source>
</reference>
<evidence type="ECO:0000313" key="2">
    <source>
        <dbReference type="EMBL" id="MBG9375704.1"/>
    </source>
</evidence>
<protein>
    <recommendedName>
        <fullName evidence="4">Outer membrane protein beta-barrel domain-containing protein</fullName>
    </recommendedName>
</protein>
<sequence length="166" mass="17574">MKKLLLSAMLVTLSFAVFAQYDDEKPFHFAVGGEVSLPMSDLKASAVYGVGVNVRASYKFTDFIEGFVQTGVHVFKGDEAYYYGDAANILHLPVMAGARINAGGFVAGAGIGYGMYAVSGSSSGGFLYSPHVGYDFGSFEAQVSYTGVSVSGGSLPYLGVRAFYKF</sequence>
<keyword evidence="3" id="KW-1185">Reference proteome</keyword>
<evidence type="ECO:0000256" key="1">
    <source>
        <dbReference type="SAM" id="SignalP"/>
    </source>
</evidence>
<gene>
    <name evidence="2" type="ORF">I5907_05630</name>
</gene>
<proteinExistence type="predicted"/>
<organism evidence="2 3">
    <name type="scientific">Panacibacter microcysteis</name>
    <dbReference type="NCBI Taxonomy" id="2793269"/>
    <lineage>
        <taxon>Bacteria</taxon>
        <taxon>Pseudomonadati</taxon>
        <taxon>Bacteroidota</taxon>
        <taxon>Chitinophagia</taxon>
        <taxon>Chitinophagales</taxon>
        <taxon>Chitinophagaceae</taxon>
        <taxon>Panacibacter</taxon>
    </lineage>
</organism>
<name>A0A931GXH2_9BACT</name>
<comment type="caution">
    <text evidence="2">The sequence shown here is derived from an EMBL/GenBank/DDBJ whole genome shotgun (WGS) entry which is preliminary data.</text>
</comment>
<accession>A0A931GXH2</accession>
<evidence type="ECO:0000313" key="3">
    <source>
        <dbReference type="Proteomes" id="UP000628448"/>
    </source>
</evidence>
<feature type="chain" id="PRO_5037358863" description="Outer membrane protein beta-barrel domain-containing protein" evidence="1">
    <location>
        <begin position="20"/>
        <end position="166"/>
    </location>
</feature>
<evidence type="ECO:0008006" key="4">
    <source>
        <dbReference type="Google" id="ProtNLM"/>
    </source>
</evidence>
<dbReference type="AlphaFoldDB" id="A0A931GXH2"/>
<keyword evidence="1" id="KW-0732">Signal</keyword>